<organism evidence="1 2">
    <name type="scientific">Panagrolaimus sp. JU765</name>
    <dbReference type="NCBI Taxonomy" id="591449"/>
    <lineage>
        <taxon>Eukaryota</taxon>
        <taxon>Metazoa</taxon>
        <taxon>Ecdysozoa</taxon>
        <taxon>Nematoda</taxon>
        <taxon>Chromadorea</taxon>
        <taxon>Rhabditida</taxon>
        <taxon>Tylenchina</taxon>
        <taxon>Panagrolaimomorpha</taxon>
        <taxon>Panagrolaimoidea</taxon>
        <taxon>Panagrolaimidae</taxon>
        <taxon>Panagrolaimus</taxon>
    </lineage>
</organism>
<reference evidence="2" key="1">
    <citation type="submission" date="2022-11" db="UniProtKB">
        <authorList>
            <consortium name="WormBaseParasite"/>
        </authorList>
    </citation>
    <scope>IDENTIFICATION</scope>
</reference>
<dbReference type="WBParaSite" id="JU765_v2.g2753.t1">
    <property type="protein sequence ID" value="JU765_v2.g2753.t1"/>
    <property type="gene ID" value="JU765_v2.g2753"/>
</dbReference>
<evidence type="ECO:0000313" key="1">
    <source>
        <dbReference type="Proteomes" id="UP000887576"/>
    </source>
</evidence>
<accession>A0AC34R236</accession>
<sequence length="366" mass="40430">MSARWFPPSERSTFAAIYTSGNQLAAVLALPISSFLCGTSFLDGWPSIFYLFSTLGFIWIIFWIFFSSNTPEKNICITEEEILYIRQQTSSQNMARKAGSSKLSTAPVPWTRMGTSSAVYANIIAQFSFNFSAALLQTYLPTYMKQVLKVEIGKNGIYAMLPFLTQLISKNIFGILSDALKRHKVLTSTQAVKIFQVTGNIGAFLCFLTLALFIDCTRTGFAVAIFALYGIFFSAGIPGFFTSLLSIAPSFTGTLFSISMLAGNIGNAASPGLVGLINKHGTETEWMYIWLLTATINLIAAIVFTIFGSADIQEWAKPEILQGKSKVVPQYSVETQMKTVDLENQEKPGILRKKRISDVEPEDFIN</sequence>
<name>A0AC34R236_9BILA</name>
<protein>
    <submittedName>
        <fullName evidence="2">Major facilitator superfamily (MFS) profile domain-containing protein</fullName>
    </submittedName>
</protein>
<dbReference type="Proteomes" id="UP000887576">
    <property type="component" value="Unplaced"/>
</dbReference>
<proteinExistence type="predicted"/>
<evidence type="ECO:0000313" key="2">
    <source>
        <dbReference type="WBParaSite" id="JU765_v2.g2753.t1"/>
    </source>
</evidence>